<comment type="caution">
    <text evidence="9">Lacks conserved residue(s) required for the propagation of feature annotation.</text>
</comment>
<keyword evidence="2 9" id="KW-0808">Transferase</keyword>
<dbReference type="InterPro" id="IPR010946">
    <property type="entry name" value="GGGP_synth"/>
</dbReference>
<keyword evidence="3 9" id="KW-0479">Metal-binding</keyword>
<evidence type="ECO:0000256" key="1">
    <source>
        <dbReference type="ARBA" id="ARBA00022516"/>
    </source>
</evidence>
<feature type="binding site" evidence="9">
    <location>
        <position position="25"/>
    </location>
    <ligand>
        <name>Mg(2+)</name>
        <dbReference type="ChEBI" id="CHEBI:18420"/>
    </ligand>
</feature>
<comment type="caution">
    <text evidence="10">The sequence shown here is derived from an EMBL/GenBank/DDBJ whole genome shotgun (WGS) entry which is preliminary data.</text>
</comment>
<dbReference type="Proteomes" id="UP000585050">
    <property type="component" value="Unassembled WGS sequence"/>
</dbReference>
<comment type="catalytic activity">
    <reaction evidence="8 9">
        <text>sn-glycerol 1-phosphate + (2E,6E,10E)-geranylgeranyl diphosphate = sn-3-O-(geranylgeranyl)glycerol 1-phosphate + diphosphate</text>
        <dbReference type="Rhea" id="RHEA:23404"/>
        <dbReference type="ChEBI" id="CHEBI:33019"/>
        <dbReference type="ChEBI" id="CHEBI:57677"/>
        <dbReference type="ChEBI" id="CHEBI:57685"/>
        <dbReference type="ChEBI" id="CHEBI:58756"/>
        <dbReference type="EC" id="2.5.1.41"/>
    </reaction>
</comment>
<dbReference type="HAMAP" id="MF_00112">
    <property type="entry name" value="GGGP_HepGP_synthase"/>
    <property type="match status" value="1"/>
</dbReference>
<feature type="binding site" evidence="9">
    <location>
        <begin position="173"/>
        <end position="179"/>
    </location>
    <ligand>
        <name>sn-glycerol 1-phosphate</name>
        <dbReference type="ChEBI" id="CHEBI:57685"/>
    </ligand>
</feature>
<keyword evidence="11" id="KW-1185">Reference proteome</keyword>
<dbReference type="GO" id="GO:0046474">
    <property type="term" value="P:glycerophospholipid biosynthetic process"/>
    <property type="evidence" value="ECO:0007669"/>
    <property type="project" value="UniProtKB-UniRule"/>
</dbReference>
<feature type="binding site" evidence="9">
    <location>
        <position position="54"/>
    </location>
    <ligand>
        <name>Mg(2+)</name>
        <dbReference type="ChEBI" id="CHEBI:18420"/>
    </ligand>
</feature>
<dbReference type="InterPro" id="IPR008205">
    <property type="entry name" value="GGGP_HepGP_synthase"/>
</dbReference>
<dbReference type="Pfam" id="PF01884">
    <property type="entry name" value="PcrB"/>
    <property type="match status" value="1"/>
</dbReference>
<evidence type="ECO:0000256" key="5">
    <source>
        <dbReference type="ARBA" id="ARBA00023098"/>
    </source>
</evidence>
<protein>
    <recommendedName>
        <fullName evidence="9">Geranylgeranylglyceryl phosphate synthase</fullName>
        <shortName evidence="9">GGGP synthase</shortName>
        <shortName evidence="9">GGGPS</shortName>
        <ecNumber evidence="9">2.5.1.41</ecNumber>
    </recommendedName>
    <alternativeName>
        <fullName evidence="9">(S)-3-O-geranylgeranylglyceryl phosphate synthase</fullName>
    </alternativeName>
    <alternativeName>
        <fullName evidence="9">Phosphoglycerol geranylgeranyltransferase</fullName>
    </alternativeName>
</protein>
<dbReference type="EMBL" id="JABAIL010000004">
    <property type="protein sequence ID" value="NLR92464.1"/>
    <property type="molecule type" value="Genomic_DNA"/>
</dbReference>
<comment type="function">
    <text evidence="9">Prenyltransferase that catalyzes the transfer of the geranylgeranyl moiety of geranylgeranyl diphosphate (GGPP) to the C3 hydroxyl of sn-glycerol-1-phosphate (G1P).</text>
</comment>
<evidence type="ECO:0000256" key="3">
    <source>
        <dbReference type="ARBA" id="ARBA00022723"/>
    </source>
</evidence>
<evidence type="ECO:0000256" key="4">
    <source>
        <dbReference type="ARBA" id="ARBA00022842"/>
    </source>
</evidence>
<keyword evidence="7 9" id="KW-1208">Phospholipid metabolism</keyword>
<evidence type="ECO:0000256" key="8">
    <source>
        <dbReference type="ARBA" id="ARBA00047288"/>
    </source>
</evidence>
<gene>
    <name evidence="10" type="ORF">HGP29_14700</name>
</gene>
<dbReference type="NCBIfam" id="TIGR01768">
    <property type="entry name" value="GGGP-family"/>
    <property type="match status" value="1"/>
</dbReference>
<evidence type="ECO:0000256" key="9">
    <source>
        <dbReference type="HAMAP-Rule" id="MF_00112"/>
    </source>
</evidence>
<feature type="binding site" evidence="9">
    <location>
        <begin position="226"/>
        <end position="227"/>
    </location>
    <ligand>
        <name>sn-glycerol 1-phosphate</name>
        <dbReference type="ChEBI" id="CHEBI:57685"/>
    </ligand>
</feature>
<organism evidence="10 11">
    <name type="scientific">Flammeovirga agarivorans</name>
    <dbReference type="NCBI Taxonomy" id="2726742"/>
    <lineage>
        <taxon>Bacteria</taxon>
        <taxon>Pseudomonadati</taxon>
        <taxon>Bacteroidota</taxon>
        <taxon>Cytophagia</taxon>
        <taxon>Cytophagales</taxon>
        <taxon>Flammeovirgaceae</taxon>
        <taxon>Flammeovirga</taxon>
    </lineage>
</organism>
<dbReference type="GO" id="GO:0005737">
    <property type="term" value="C:cytoplasm"/>
    <property type="evidence" value="ECO:0007669"/>
    <property type="project" value="InterPro"/>
</dbReference>
<dbReference type="EC" id="2.5.1.41" evidence="9"/>
<keyword evidence="5 9" id="KW-0443">Lipid metabolism</keyword>
<keyword evidence="4 9" id="KW-0460">Magnesium</keyword>
<evidence type="ECO:0000256" key="6">
    <source>
        <dbReference type="ARBA" id="ARBA00023209"/>
    </source>
</evidence>
<name>A0A7X8XWQ8_9BACT</name>
<evidence type="ECO:0000256" key="2">
    <source>
        <dbReference type="ARBA" id="ARBA00022679"/>
    </source>
</evidence>
<dbReference type="InterPro" id="IPR038597">
    <property type="entry name" value="GGGP/HepGP_synthase_sf"/>
</dbReference>
<keyword evidence="6 9" id="KW-0594">Phospholipid biosynthesis</keyword>
<dbReference type="NCBIfam" id="TIGR01769">
    <property type="entry name" value="GGGP"/>
    <property type="match status" value="1"/>
</dbReference>
<evidence type="ECO:0000313" key="11">
    <source>
        <dbReference type="Proteomes" id="UP000585050"/>
    </source>
</evidence>
<dbReference type="AlphaFoldDB" id="A0A7X8XWQ8"/>
<dbReference type="GO" id="GO:0000287">
    <property type="term" value="F:magnesium ion binding"/>
    <property type="evidence" value="ECO:0007669"/>
    <property type="project" value="UniProtKB-UniRule"/>
</dbReference>
<keyword evidence="1 9" id="KW-0444">Lipid biosynthesis</keyword>
<dbReference type="RefSeq" id="WP_168883174.1">
    <property type="nucleotide sequence ID" value="NZ_JABAIL010000004.1"/>
</dbReference>
<feature type="binding site" evidence="9">
    <location>
        <begin position="204"/>
        <end position="205"/>
    </location>
    <ligand>
        <name>sn-glycerol 1-phosphate</name>
        <dbReference type="ChEBI" id="CHEBI:57685"/>
    </ligand>
</feature>
<sequence length="255" mass="27956">MQLSIEKWLLDRKLRSKKTIAILIDPDKWSKEVLFFLKNGNKNHLPDFFLVGGSLLSSNALESTVLDLQTLGKPVILFPGNSMQVTSHADAILFMSLLSGRNPDFLIGQQVQAAYQVRESNLEAIPLGYILIESGVTTSVQYISNTVPIPSNKNDIAISTSIAGELLGMRAFYLEAGSGAKNSVPNTMIKGVKENVDGLLFVGGGIRDISTVDDKFRAGADIVVIGTAFENNPNFLEELYQYKEQYNATKKSSHL</sequence>
<comment type="cofactor">
    <cofactor evidence="9">
        <name>Mg(2+)</name>
        <dbReference type="ChEBI" id="CHEBI:18420"/>
    </cofactor>
</comment>
<comment type="similarity">
    <text evidence="9">Belongs to the GGGP/HepGP synthase family. Group II subfamily.</text>
</comment>
<evidence type="ECO:0000256" key="7">
    <source>
        <dbReference type="ARBA" id="ARBA00023264"/>
    </source>
</evidence>
<reference evidence="10 11" key="1">
    <citation type="submission" date="2020-04" db="EMBL/GenBank/DDBJ databases">
        <title>Flammeovirga sp. SR4, a novel species isolated from seawater.</title>
        <authorList>
            <person name="Wang X."/>
        </authorList>
    </citation>
    <scope>NUCLEOTIDE SEQUENCE [LARGE SCALE GENOMIC DNA]</scope>
    <source>
        <strain evidence="10 11">SR4</strain>
    </source>
</reference>
<dbReference type="SUPFAM" id="SSF51395">
    <property type="entry name" value="FMN-linked oxidoreductases"/>
    <property type="match status" value="1"/>
</dbReference>
<dbReference type="Gene3D" id="3.20.20.390">
    <property type="entry name" value="FMN-linked oxidoreductases"/>
    <property type="match status" value="1"/>
</dbReference>
<dbReference type="GO" id="GO:0047294">
    <property type="term" value="F:phosphoglycerol geranylgeranyltransferase activity"/>
    <property type="evidence" value="ECO:0007669"/>
    <property type="project" value="UniProtKB-UniRule"/>
</dbReference>
<evidence type="ECO:0000313" key="10">
    <source>
        <dbReference type="EMBL" id="NLR92464.1"/>
    </source>
</evidence>
<dbReference type="NCBIfam" id="NF003198">
    <property type="entry name" value="PRK04169.1-2"/>
    <property type="match status" value="1"/>
</dbReference>
<accession>A0A7X8XWQ8</accession>
<proteinExistence type="inferred from homology"/>